<dbReference type="EMBL" id="PDEQ01000007">
    <property type="protein sequence ID" value="PEN12530.1"/>
    <property type="molecule type" value="Genomic_DNA"/>
</dbReference>
<dbReference type="AlphaFoldDB" id="A0A2A8CV95"/>
<dbReference type="Proteomes" id="UP000220102">
    <property type="component" value="Unassembled WGS sequence"/>
</dbReference>
<protein>
    <submittedName>
        <fullName evidence="1">Chloramphenicol acetyltransferase</fullName>
    </submittedName>
</protein>
<dbReference type="Pfam" id="PF00302">
    <property type="entry name" value="CAT"/>
    <property type="match status" value="1"/>
</dbReference>
<reference evidence="1 2" key="1">
    <citation type="submission" date="2017-10" db="EMBL/GenBank/DDBJ databases">
        <title>Draft genome of Longibacter Salinarum.</title>
        <authorList>
            <person name="Goh K.M."/>
            <person name="Shamsir M.S."/>
            <person name="Lim S.W."/>
        </authorList>
    </citation>
    <scope>NUCLEOTIDE SEQUENCE [LARGE SCALE GENOMIC DNA]</scope>
    <source>
        <strain evidence="1 2">KCTC 52045</strain>
    </source>
</reference>
<gene>
    <name evidence="1" type="ORF">CRI94_13465</name>
</gene>
<evidence type="ECO:0000313" key="2">
    <source>
        <dbReference type="Proteomes" id="UP000220102"/>
    </source>
</evidence>
<dbReference type="PANTHER" id="PTHR38474">
    <property type="entry name" value="SLR0299 PROTEIN"/>
    <property type="match status" value="1"/>
</dbReference>
<dbReference type="Gene3D" id="3.30.559.10">
    <property type="entry name" value="Chloramphenicol acetyltransferase-like domain"/>
    <property type="match status" value="1"/>
</dbReference>
<dbReference type="InterPro" id="IPR023213">
    <property type="entry name" value="CAT-like_dom_sf"/>
</dbReference>
<proteinExistence type="predicted"/>
<dbReference type="SUPFAM" id="SSF52777">
    <property type="entry name" value="CoA-dependent acyltransferases"/>
    <property type="match status" value="1"/>
</dbReference>
<dbReference type="InterPro" id="IPR001707">
    <property type="entry name" value="Cmp_AcTrfase"/>
</dbReference>
<dbReference type="SMART" id="SM01059">
    <property type="entry name" value="CAT"/>
    <property type="match status" value="1"/>
</dbReference>
<accession>A0A2A8CV95</accession>
<evidence type="ECO:0000313" key="1">
    <source>
        <dbReference type="EMBL" id="PEN12530.1"/>
    </source>
</evidence>
<sequence length="252" mass="28999">MPVKVEMEHRVVVDERGRLAYHGETVDPLARLKFPVPHYLNLDEWPRRPQFDFYSRLDNPFFNVCVDIDVTELKAWTDRQDASFFLASLYASQRATESVPNFRYRLDGDRVRVQDRIVPGCTILRDDDTFGFGYFEPAPTFDEWQEAGRKVIEHVRSTAGLDDRPDDGDILHYSVLPWVSFTSFSHARSFGTDDSVPKIVLGRFTEREGRLQMPVSVAVHHGLMDGLHVGRYVQRMEAICADPDQLEQPHSG</sequence>
<keyword evidence="1" id="KW-0808">Transferase</keyword>
<name>A0A2A8CV95_9BACT</name>
<dbReference type="PANTHER" id="PTHR38474:SF1">
    <property type="entry name" value="SLR0299 PROTEIN"/>
    <property type="match status" value="1"/>
</dbReference>
<keyword evidence="2" id="KW-1185">Reference proteome</keyword>
<organism evidence="1 2">
    <name type="scientific">Longibacter salinarum</name>
    <dbReference type="NCBI Taxonomy" id="1850348"/>
    <lineage>
        <taxon>Bacteria</taxon>
        <taxon>Pseudomonadati</taxon>
        <taxon>Rhodothermota</taxon>
        <taxon>Rhodothermia</taxon>
        <taxon>Rhodothermales</taxon>
        <taxon>Salisaetaceae</taxon>
        <taxon>Longibacter</taxon>
    </lineage>
</organism>
<dbReference type="GO" id="GO:0008811">
    <property type="term" value="F:chloramphenicol O-acetyltransferase activity"/>
    <property type="evidence" value="ECO:0007669"/>
    <property type="project" value="InterPro"/>
</dbReference>
<comment type="caution">
    <text evidence="1">The sequence shown here is derived from an EMBL/GenBank/DDBJ whole genome shotgun (WGS) entry which is preliminary data.</text>
</comment>